<accession>A0A6I1WWP7</accession>
<keyword evidence="2" id="KW-1003">Cell membrane</keyword>
<dbReference type="InterPro" id="IPR037185">
    <property type="entry name" value="EmrE-like"/>
</dbReference>
<comment type="subcellular location">
    <subcellularLocation>
        <location evidence="1">Cell membrane</location>
        <topology evidence="1">Multi-pass membrane protein</topology>
    </subcellularLocation>
</comment>
<dbReference type="Proteomes" id="UP000447574">
    <property type="component" value="Unassembled WGS sequence"/>
</dbReference>
<dbReference type="EMBL" id="WIVX01000092">
    <property type="protein sequence ID" value="MQU33104.1"/>
    <property type="molecule type" value="Genomic_DNA"/>
</dbReference>
<dbReference type="EMBL" id="WIWF01000091">
    <property type="protein sequence ID" value="MQT76494.1"/>
    <property type="molecule type" value="Genomic_DNA"/>
</dbReference>
<evidence type="ECO:0000256" key="9">
    <source>
        <dbReference type="ARBA" id="ARBA00023098"/>
    </source>
</evidence>
<dbReference type="GO" id="GO:0005886">
    <property type="term" value="C:plasma membrane"/>
    <property type="evidence" value="ECO:0007669"/>
    <property type="project" value="UniProtKB-SubCell"/>
</dbReference>
<name>A0A6I1WWP7_9PSED</name>
<evidence type="ECO:0000256" key="6">
    <source>
        <dbReference type="ARBA" id="ARBA00022692"/>
    </source>
</evidence>
<dbReference type="GO" id="GO:0022857">
    <property type="term" value="F:transmembrane transporter activity"/>
    <property type="evidence" value="ECO:0007669"/>
    <property type="project" value="InterPro"/>
</dbReference>
<evidence type="ECO:0000313" key="18">
    <source>
        <dbReference type="Proteomes" id="UP000470186"/>
    </source>
</evidence>
<feature type="transmembrane region" description="Helical" evidence="11">
    <location>
        <begin position="170"/>
        <end position="190"/>
    </location>
</feature>
<dbReference type="Proteomes" id="UP000470186">
    <property type="component" value="Unassembled WGS sequence"/>
</dbReference>
<dbReference type="PANTHER" id="PTHR30561:SF9">
    <property type="entry name" value="4-AMINO-4-DEOXY-L-ARABINOSE-PHOSPHOUNDECAPRENOL FLIPPASE SUBUNIT ARNF-RELATED"/>
    <property type="match status" value="1"/>
</dbReference>
<feature type="transmembrane region" description="Helical" evidence="11">
    <location>
        <begin position="114"/>
        <end position="134"/>
    </location>
</feature>
<keyword evidence="9" id="KW-0443">Lipid metabolism</keyword>
<dbReference type="EMBL" id="WIVV01000054">
    <property type="protein sequence ID" value="MQU43432.1"/>
    <property type="molecule type" value="Genomic_DNA"/>
</dbReference>
<organism evidence="15 17">
    <name type="scientific">Pseudomonas helleri</name>
    <dbReference type="NCBI Taxonomy" id="1608996"/>
    <lineage>
        <taxon>Bacteria</taxon>
        <taxon>Pseudomonadati</taxon>
        <taxon>Pseudomonadota</taxon>
        <taxon>Gammaproteobacteria</taxon>
        <taxon>Pseudomonadales</taxon>
        <taxon>Pseudomonadaceae</taxon>
        <taxon>Pseudomonas</taxon>
    </lineage>
</organism>
<feature type="transmembrane region" description="Helical" evidence="11">
    <location>
        <begin position="30"/>
        <end position="52"/>
    </location>
</feature>
<proteinExistence type="predicted"/>
<evidence type="ECO:0000313" key="15">
    <source>
        <dbReference type="EMBL" id="MQU43432.1"/>
    </source>
</evidence>
<evidence type="ECO:0000256" key="7">
    <source>
        <dbReference type="ARBA" id="ARBA00022985"/>
    </source>
</evidence>
<keyword evidence="8 11" id="KW-1133">Transmembrane helix</keyword>
<dbReference type="Proteomes" id="UP000466863">
    <property type="component" value="Unassembled WGS sequence"/>
</dbReference>
<evidence type="ECO:0000256" key="1">
    <source>
        <dbReference type="ARBA" id="ARBA00004651"/>
    </source>
</evidence>
<evidence type="ECO:0000313" key="16">
    <source>
        <dbReference type="Proteomes" id="UP000447574"/>
    </source>
</evidence>
<evidence type="ECO:0000256" key="8">
    <source>
        <dbReference type="ARBA" id="ARBA00022989"/>
    </source>
</evidence>
<sequence length="277" mass="29478">MSLTVFEIVLVAAVLHASWNAIVKAGKNTVLTMVLVTASAALWAVVLLPVLPSPSPESWPYIALSAALQIVYFALVARIYRIADMSQTYPIMRGAAPLIVALAGTLFLDEALSSSAWLGVCIICSGILIMLWSGGQKSREGLILALLNALVISGYTLVDGIGVRLSAAPASYTLWIFLITGASIGCWATLTQWSQTRHYLRLNWHLGAVGGLGTLVSYGLALYAMTQAPVAVVAALRETSILFSAVISWLILKEHITIVRCVSVCVIAIGAITLRLA</sequence>
<evidence type="ECO:0000313" key="13">
    <source>
        <dbReference type="EMBL" id="MQT76494.1"/>
    </source>
</evidence>
<feature type="transmembrane region" description="Helical" evidence="11">
    <location>
        <begin position="202"/>
        <end position="224"/>
    </location>
</feature>
<evidence type="ECO:0000256" key="11">
    <source>
        <dbReference type="SAM" id="Phobius"/>
    </source>
</evidence>
<dbReference type="GO" id="GO:0009245">
    <property type="term" value="P:lipid A biosynthetic process"/>
    <property type="evidence" value="ECO:0007669"/>
    <property type="project" value="UniProtKB-KW"/>
</dbReference>
<dbReference type="PANTHER" id="PTHR30561">
    <property type="entry name" value="SMR FAMILY PROTON-DEPENDENT DRUG EFFLUX TRANSPORTER SUGE"/>
    <property type="match status" value="1"/>
</dbReference>
<feature type="transmembrane region" description="Helical" evidence="11">
    <location>
        <begin position="91"/>
        <end position="108"/>
    </location>
</feature>
<evidence type="ECO:0000256" key="5">
    <source>
        <dbReference type="ARBA" id="ARBA00022556"/>
    </source>
</evidence>
<dbReference type="SUPFAM" id="SSF103481">
    <property type="entry name" value="Multidrug resistance efflux transporter EmrE"/>
    <property type="match status" value="2"/>
</dbReference>
<dbReference type="Gene3D" id="1.10.3730.20">
    <property type="match status" value="2"/>
</dbReference>
<dbReference type="GO" id="GO:0009103">
    <property type="term" value="P:lipopolysaccharide biosynthetic process"/>
    <property type="evidence" value="ECO:0007669"/>
    <property type="project" value="UniProtKB-KW"/>
</dbReference>
<evidence type="ECO:0000256" key="4">
    <source>
        <dbReference type="ARBA" id="ARBA00022519"/>
    </source>
</evidence>
<evidence type="ECO:0000256" key="3">
    <source>
        <dbReference type="ARBA" id="ARBA00022516"/>
    </source>
</evidence>
<keyword evidence="3" id="KW-0444">Lipid biosynthesis</keyword>
<keyword evidence="6 11" id="KW-0812">Transmembrane</keyword>
<keyword evidence="5" id="KW-0441">Lipid A biosynthesis</keyword>
<feature type="transmembrane region" description="Helical" evidence="11">
    <location>
        <begin position="58"/>
        <end position="79"/>
    </location>
</feature>
<dbReference type="InterPro" id="IPR000620">
    <property type="entry name" value="EamA_dom"/>
</dbReference>
<evidence type="ECO:0000313" key="14">
    <source>
        <dbReference type="EMBL" id="MQU33104.1"/>
    </source>
</evidence>
<protein>
    <submittedName>
        <fullName evidence="15">EamA family transporter</fullName>
    </submittedName>
</protein>
<keyword evidence="4" id="KW-0997">Cell inner membrane</keyword>
<evidence type="ECO:0000259" key="12">
    <source>
        <dbReference type="Pfam" id="PF00892"/>
    </source>
</evidence>
<feature type="domain" description="EamA" evidence="12">
    <location>
        <begin position="9"/>
        <end position="131"/>
    </location>
</feature>
<dbReference type="AlphaFoldDB" id="A0A6I1WWP7"/>
<keyword evidence="7" id="KW-0448">Lipopolysaccharide biosynthesis</keyword>
<feature type="transmembrane region" description="Helical" evidence="11">
    <location>
        <begin position="6"/>
        <end position="23"/>
    </location>
</feature>
<dbReference type="InterPro" id="IPR000390">
    <property type="entry name" value="Small_drug/metabolite_transptr"/>
</dbReference>
<evidence type="ECO:0000256" key="2">
    <source>
        <dbReference type="ARBA" id="ARBA00022475"/>
    </source>
</evidence>
<feature type="transmembrane region" description="Helical" evidence="11">
    <location>
        <begin position="258"/>
        <end position="276"/>
    </location>
</feature>
<feature type="transmembrane region" description="Helical" evidence="11">
    <location>
        <begin position="141"/>
        <end position="158"/>
    </location>
</feature>
<keyword evidence="10 11" id="KW-0472">Membrane</keyword>
<dbReference type="Pfam" id="PF00892">
    <property type="entry name" value="EamA"/>
    <property type="match status" value="2"/>
</dbReference>
<comment type="caution">
    <text evidence="15">The sequence shown here is derived from an EMBL/GenBank/DDBJ whole genome shotgun (WGS) entry which is preliminary data.</text>
</comment>
<evidence type="ECO:0000313" key="17">
    <source>
        <dbReference type="Proteomes" id="UP000466863"/>
    </source>
</evidence>
<reference evidence="16 17" key="1">
    <citation type="submission" date="2019-10" db="EMBL/GenBank/DDBJ databases">
        <title>Evaluation of single-gene subtyping targets for Pseudomonas.</title>
        <authorList>
            <person name="Reichler S.J."/>
            <person name="Orsi R.H."/>
            <person name="Wiedmann M."/>
            <person name="Martin N.H."/>
            <person name="Murphy S.I."/>
        </authorList>
    </citation>
    <scope>NUCLEOTIDE SEQUENCE [LARGE SCALE GENOMIC DNA]</scope>
    <source>
        <strain evidence="15 17">FSL R10-1876</strain>
        <strain evidence="14 18">FSL R10-2107</strain>
        <strain evidence="13 16">FSL R10-2932</strain>
    </source>
</reference>
<gene>
    <name evidence="15" type="ORF">GHO28_13085</name>
    <name evidence="14" type="ORF">GHO30_17210</name>
    <name evidence="13" type="ORF">GHO37_19620</name>
</gene>
<dbReference type="RefSeq" id="WP_048385094.1">
    <property type="nucleotide sequence ID" value="NZ_JBQDTL010000092.1"/>
</dbReference>
<feature type="domain" description="EamA" evidence="12">
    <location>
        <begin position="141"/>
        <end position="273"/>
    </location>
</feature>
<evidence type="ECO:0000256" key="10">
    <source>
        <dbReference type="ARBA" id="ARBA00023136"/>
    </source>
</evidence>
<keyword evidence="18" id="KW-1185">Reference proteome</keyword>
<feature type="transmembrane region" description="Helical" evidence="11">
    <location>
        <begin position="230"/>
        <end position="251"/>
    </location>
</feature>